<keyword evidence="5" id="KW-1185">Reference proteome</keyword>
<accession>A0ABX4EZZ3</accession>
<sequence length="1122" mass="119984">MIRSLISVVVFLAGLAAVVWIGAGYAGSNPLALAVTLTIGAFYVIGAIELLRYHRATQTLVRSVNGLEQAPADLAAWIASLPAALRVAVRQRIEGERVALPAPALTPYIVGLLVLLGMLGTFLGMVATLRGTGVALESATDLQAIRASLAAPVKGLGFAFGTSVAGVATSAMLGLLGALIRRERIAASQQLDARIITTLRPYSAARQREESHQLMLRQAEVMPALVDRLQAMMENMERHQQALGEQLKASQSAFHDKAEAVYTRLAGNVQQAMQDGAAASARAAGEAIRPAIESTLSNLARDTTAWHDTVTAATQQHLDGMSARFDRSATDMAAVWQQALDQQQRANQVLTDDLRASLEGYAQTFDTRAATLLDGVSDRLETTTRGITDTLQEATGAVARTWTEALERQERVGAQLAGDNQQALARAAATFQEHAGALLGAVNQSNAELQNTLASRDEERLSAWAESLHEMSGALRQQWQESGAQSAVQQAEIVTTLVQTARESALQMQEHASGTLAQITALAERLAATTAQFEQHAGTLADRLDRSHGELHARLAATDAERLQTFTGSLQGVADALRTQWQETGVAAAERQQDICDALARSAEQLAVQAREQASQTHAELARISQSLASAATTFESHSDGLLSTLSASHTSLQDALASRDEARLAAWAASMQGLADTLRNQWQQTGNDHNARHDEIVAALALAAEQIGTQSREHASQTHAELDRIAQSLASAAATFESHSGGLLSTLSDSHASLQQALAERDEARLAAWAASMQGLAETLRDQWQQTGAEHNGRHEEIVTALALAAEEIGTRAREHAGQTHAELDRIAQSLAAAANTFESHAGGLLSTLTDSHASLQQALAERDEARLAAWAASMQSLAEELRTQWQQAGADQEARNAAIVATLERTAGEITAQAESQASATIAEIGQLVQVAAQAPQAAADVVAELRQKLSDSMVRDNAMLEERARLLETLDTLLEAVNHASAEQRVAVDALISSSADLLDRVGNRFNEQVENETGKLTGVAEQITSSSAEVASLGEAMGAAVQLYGEANETLVEQLQRIEAALDKSLSRSDDQLAYYVAQAREVVDLSMLSQKQILEELQLLNERREAERRDIESTEAE</sequence>
<keyword evidence="2" id="KW-0472">Membrane</keyword>
<evidence type="ECO:0000256" key="1">
    <source>
        <dbReference type="SAM" id="Coils"/>
    </source>
</evidence>
<feature type="transmembrane region" description="Helical" evidence="2">
    <location>
        <begin position="5"/>
        <end position="25"/>
    </location>
</feature>
<feature type="transmembrane region" description="Helical" evidence="2">
    <location>
        <begin position="31"/>
        <end position="51"/>
    </location>
</feature>
<evidence type="ECO:0000313" key="5">
    <source>
        <dbReference type="Proteomes" id="UP000216354"/>
    </source>
</evidence>
<feature type="domain" description="DUF802" evidence="3">
    <location>
        <begin position="387"/>
        <end position="439"/>
    </location>
</feature>
<keyword evidence="1" id="KW-0175">Coiled coil</keyword>
<dbReference type="Gene3D" id="1.20.120.20">
    <property type="entry name" value="Apolipoprotein"/>
    <property type="match status" value="1"/>
</dbReference>
<comment type="caution">
    <text evidence="4">The sequence shown here is derived from an EMBL/GenBank/DDBJ whole genome shotgun (WGS) entry which is preliminary data.</text>
</comment>
<dbReference type="Proteomes" id="UP000216354">
    <property type="component" value="Unassembled WGS sequence"/>
</dbReference>
<keyword evidence="2" id="KW-1133">Transmembrane helix</keyword>
<dbReference type="InterPro" id="IPR008520">
    <property type="entry name" value="DUF802"/>
</dbReference>
<reference evidence="4 5" key="1">
    <citation type="submission" date="2017-05" db="EMBL/GenBank/DDBJ databases">
        <title>Complete and WGS of Bordetella genogroups.</title>
        <authorList>
            <person name="Spilker T."/>
            <person name="Lipuma J."/>
        </authorList>
    </citation>
    <scope>NUCLEOTIDE SEQUENCE [LARGE SCALE GENOMIC DNA]</scope>
    <source>
        <strain evidence="4 5">AU9795</strain>
    </source>
</reference>
<dbReference type="SUPFAM" id="SSF58113">
    <property type="entry name" value="Apolipoprotein A-I"/>
    <property type="match status" value="1"/>
</dbReference>
<proteinExistence type="predicted"/>
<name>A0ABX4EZZ3_9BORD</name>
<gene>
    <name evidence="4" type="ORF">CAL27_07880</name>
</gene>
<feature type="coiled-coil region" evidence="1">
    <location>
        <begin position="1052"/>
        <end position="1122"/>
    </location>
</feature>
<evidence type="ECO:0000259" key="3">
    <source>
        <dbReference type="Pfam" id="PF05650"/>
    </source>
</evidence>
<evidence type="ECO:0000256" key="2">
    <source>
        <dbReference type="SAM" id="Phobius"/>
    </source>
</evidence>
<evidence type="ECO:0000313" key="4">
    <source>
        <dbReference type="EMBL" id="OZI64989.1"/>
    </source>
</evidence>
<keyword evidence="2" id="KW-0812">Transmembrane</keyword>
<organism evidence="4 5">
    <name type="scientific">Bordetella genomosp. 1</name>
    <dbReference type="NCBI Taxonomy" id="1395607"/>
    <lineage>
        <taxon>Bacteria</taxon>
        <taxon>Pseudomonadati</taxon>
        <taxon>Pseudomonadota</taxon>
        <taxon>Betaproteobacteria</taxon>
        <taxon>Burkholderiales</taxon>
        <taxon>Alcaligenaceae</taxon>
        <taxon>Bordetella</taxon>
    </lineage>
</organism>
<feature type="domain" description="DUF802" evidence="3">
    <location>
        <begin position="322"/>
        <end position="373"/>
    </location>
</feature>
<dbReference type="Pfam" id="PF05650">
    <property type="entry name" value="DUF802"/>
    <property type="match status" value="2"/>
</dbReference>
<feature type="transmembrane region" description="Helical" evidence="2">
    <location>
        <begin position="109"/>
        <end position="129"/>
    </location>
</feature>
<protein>
    <recommendedName>
        <fullName evidence="3">DUF802 domain-containing protein</fullName>
    </recommendedName>
</protein>
<dbReference type="RefSeq" id="WP_094831225.1">
    <property type="nucleotide sequence ID" value="NZ_NEVR01000002.1"/>
</dbReference>
<dbReference type="EMBL" id="NEVR01000002">
    <property type="protein sequence ID" value="OZI64989.1"/>
    <property type="molecule type" value="Genomic_DNA"/>
</dbReference>